<dbReference type="OrthoDB" id="277832at2759"/>
<reference evidence="3" key="1">
    <citation type="submission" date="2021-03" db="EMBL/GenBank/DDBJ databases">
        <authorList>
            <person name="Tagirdzhanova G."/>
        </authorList>
    </citation>
    <scope>NUCLEOTIDE SEQUENCE</scope>
</reference>
<evidence type="ECO:0000259" key="2">
    <source>
        <dbReference type="Pfam" id="PF10469"/>
    </source>
</evidence>
<feature type="region of interest" description="Disordered" evidence="1">
    <location>
        <begin position="98"/>
        <end position="137"/>
    </location>
</feature>
<organism evidence="3 4">
    <name type="scientific">Alectoria fallacina</name>
    <dbReference type="NCBI Taxonomy" id="1903189"/>
    <lineage>
        <taxon>Eukaryota</taxon>
        <taxon>Fungi</taxon>
        <taxon>Dikarya</taxon>
        <taxon>Ascomycota</taxon>
        <taxon>Pezizomycotina</taxon>
        <taxon>Lecanoromycetes</taxon>
        <taxon>OSLEUM clade</taxon>
        <taxon>Lecanoromycetidae</taxon>
        <taxon>Lecanorales</taxon>
        <taxon>Lecanorineae</taxon>
        <taxon>Parmeliaceae</taxon>
        <taxon>Alectoria</taxon>
    </lineage>
</organism>
<sequence>MPPKPKPQLTHFLLLPLVTPTSRPQLQSSLQRFAAEVTTPTESAEATLPAKAIRPVGAIHLTIGVMSLLTPERVDAACNYLKSLDIHSMLRAAAVSPAHNLDSTGSPPPHPTTIPTDSTNTLPTDPPPPPTRPLTTTLSGLHTLRAPTHSSSLHASPTPSPPHLHPFATALRAAFTTAGFLVPETRPLSLHATIVNTIYARSARSGKMRWGKGSGRFDATALIERYRDVVWASDVRIEKVAICEMGAKDVLGGEDSGGVVVVDQVYREIASVELP</sequence>
<dbReference type="Gene3D" id="3.90.1140.10">
    <property type="entry name" value="Cyclic phosphodiesterase"/>
    <property type="match status" value="1"/>
</dbReference>
<name>A0A8H3PJ86_9LECA</name>
<keyword evidence="4" id="KW-1185">Reference proteome</keyword>
<proteinExistence type="predicted"/>
<evidence type="ECO:0000256" key="1">
    <source>
        <dbReference type="SAM" id="MobiDB-lite"/>
    </source>
</evidence>
<accession>A0A8H3PJ86</accession>
<dbReference type="AlphaFoldDB" id="A0A8H3PJ86"/>
<evidence type="ECO:0000313" key="3">
    <source>
        <dbReference type="EMBL" id="CAF9942706.1"/>
    </source>
</evidence>
<dbReference type="GO" id="GO:0006307">
    <property type="term" value="P:DNA alkylation repair"/>
    <property type="evidence" value="ECO:0007669"/>
    <property type="project" value="InterPro"/>
</dbReference>
<dbReference type="PANTHER" id="PTHR13360">
    <property type="entry name" value="ACTIVATING SIGNAL COINTEGRATOR 1 COMPLEX SUBUNIT 1"/>
    <property type="match status" value="1"/>
</dbReference>
<dbReference type="Pfam" id="PF10469">
    <property type="entry name" value="AKAP7_NLS"/>
    <property type="match status" value="1"/>
</dbReference>
<feature type="domain" description="A-kinase anchor protein 7-like phosphoesterase" evidence="2">
    <location>
        <begin position="10"/>
        <end position="249"/>
    </location>
</feature>
<gene>
    <name evidence="3" type="ORF">ALECFALPRED_009924</name>
</gene>
<dbReference type="EMBL" id="CAJPDR010000795">
    <property type="protein sequence ID" value="CAF9942706.1"/>
    <property type="molecule type" value="Genomic_DNA"/>
</dbReference>
<dbReference type="InterPro" id="IPR009210">
    <property type="entry name" value="ASCC1"/>
</dbReference>
<protein>
    <recommendedName>
        <fullName evidence="2">A-kinase anchor protein 7-like phosphoesterase domain-containing protein</fullName>
    </recommendedName>
</protein>
<dbReference type="GO" id="GO:0005634">
    <property type="term" value="C:nucleus"/>
    <property type="evidence" value="ECO:0007669"/>
    <property type="project" value="TreeGrafter"/>
</dbReference>
<dbReference type="InterPro" id="IPR019510">
    <property type="entry name" value="AKAP7-like_phosphoesterase"/>
</dbReference>
<dbReference type="GO" id="GO:0006355">
    <property type="term" value="P:regulation of DNA-templated transcription"/>
    <property type="evidence" value="ECO:0007669"/>
    <property type="project" value="TreeGrafter"/>
</dbReference>
<dbReference type="PANTHER" id="PTHR13360:SF1">
    <property type="entry name" value="ACTIVATING SIGNAL COINTEGRATOR 1 COMPLEX SUBUNIT 1"/>
    <property type="match status" value="1"/>
</dbReference>
<evidence type="ECO:0000313" key="4">
    <source>
        <dbReference type="Proteomes" id="UP000664203"/>
    </source>
</evidence>
<dbReference type="Proteomes" id="UP000664203">
    <property type="component" value="Unassembled WGS sequence"/>
</dbReference>
<comment type="caution">
    <text evidence="3">The sequence shown here is derived from an EMBL/GenBank/DDBJ whole genome shotgun (WGS) entry which is preliminary data.</text>
</comment>